<keyword evidence="2" id="KW-1185">Reference proteome</keyword>
<proteinExistence type="predicted"/>
<accession>A0A317WQX5</accession>
<sequence length="71" mass="8274">MVFSITGPQHLRVLEAFFDGQNLIVRQTRLYDLREYDAEVIDLLTRWWLGFAVGETKSIPSALLAQLERHK</sequence>
<gene>
    <name evidence="1" type="ORF">BO94DRAFT_535734</name>
</gene>
<dbReference type="Proteomes" id="UP000246702">
    <property type="component" value="Unassembled WGS sequence"/>
</dbReference>
<reference evidence="1 2" key="1">
    <citation type="submission" date="2016-12" db="EMBL/GenBank/DDBJ databases">
        <title>The genomes of Aspergillus section Nigri reveals drivers in fungal speciation.</title>
        <authorList>
            <consortium name="DOE Joint Genome Institute"/>
            <person name="Vesth T.C."/>
            <person name="Nybo J."/>
            <person name="Theobald S."/>
            <person name="Brandl J."/>
            <person name="Frisvad J.C."/>
            <person name="Nielsen K.F."/>
            <person name="Lyhne E.K."/>
            <person name="Kogle M.E."/>
            <person name="Kuo A."/>
            <person name="Riley R."/>
            <person name="Clum A."/>
            <person name="Nolan M."/>
            <person name="Lipzen A."/>
            <person name="Salamov A."/>
            <person name="Henrissat B."/>
            <person name="Wiebenga A."/>
            <person name="De Vries R.P."/>
            <person name="Grigoriev I.V."/>
            <person name="Mortensen U.H."/>
            <person name="Andersen M.R."/>
            <person name="Baker S.E."/>
        </authorList>
    </citation>
    <scope>NUCLEOTIDE SEQUENCE [LARGE SCALE GENOMIC DNA]</scope>
    <source>
        <strain evidence="1 2">CBS 115572</strain>
    </source>
</reference>
<dbReference type="AlphaFoldDB" id="A0A317WQX5"/>
<dbReference type="GeneID" id="37113993"/>
<evidence type="ECO:0000313" key="2">
    <source>
        <dbReference type="Proteomes" id="UP000246702"/>
    </source>
</evidence>
<protein>
    <submittedName>
        <fullName evidence="1">Uncharacterized protein</fullName>
    </submittedName>
</protein>
<comment type="caution">
    <text evidence="1">The sequence shown here is derived from an EMBL/GenBank/DDBJ whole genome shotgun (WGS) entry which is preliminary data.</text>
</comment>
<dbReference type="EMBL" id="MSFK01000015">
    <property type="protein sequence ID" value="PWY86570.1"/>
    <property type="molecule type" value="Genomic_DNA"/>
</dbReference>
<name>A0A317WQX5_9EURO</name>
<organism evidence="1 2">
    <name type="scientific">Aspergillus sclerotioniger CBS 115572</name>
    <dbReference type="NCBI Taxonomy" id="1450535"/>
    <lineage>
        <taxon>Eukaryota</taxon>
        <taxon>Fungi</taxon>
        <taxon>Dikarya</taxon>
        <taxon>Ascomycota</taxon>
        <taxon>Pezizomycotina</taxon>
        <taxon>Eurotiomycetes</taxon>
        <taxon>Eurotiomycetidae</taxon>
        <taxon>Eurotiales</taxon>
        <taxon>Aspergillaceae</taxon>
        <taxon>Aspergillus</taxon>
        <taxon>Aspergillus subgen. Circumdati</taxon>
    </lineage>
</organism>
<dbReference type="OrthoDB" id="4177740at2759"/>
<evidence type="ECO:0000313" key="1">
    <source>
        <dbReference type="EMBL" id="PWY86570.1"/>
    </source>
</evidence>
<dbReference type="RefSeq" id="XP_025467161.1">
    <property type="nucleotide sequence ID" value="XM_025611850.1"/>
</dbReference>